<organism evidence="1 2">
    <name type="scientific">Ambispora gerdemannii</name>
    <dbReference type="NCBI Taxonomy" id="144530"/>
    <lineage>
        <taxon>Eukaryota</taxon>
        <taxon>Fungi</taxon>
        <taxon>Fungi incertae sedis</taxon>
        <taxon>Mucoromycota</taxon>
        <taxon>Glomeromycotina</taxon>
        <taxon>Glomeromycetes</taxon>
        <taxon>Archaeosporales</taxon>
        <taxon>Ambisporaceae</taxon>
        <taxon>Ambispora</taxon>
    </lineage>
</organism>
<dbReference type="AlphaFoldDB" id="A0A9N9EG37"/>
<feature type="non-terminal residue" evidence="1">
    <location>
        <position position="1"/>
    </location>
</feature>
<gene>
    <name evidence="1" type="ORF">AGERDE_LOCUS12366</name>
</gene>
<evidence type="ECO:0000313" key="1">
    <source>
        <dbReference type="EMBL" id="CAG8673551.1"/>
    </source>
</evidence>
<name>A0A9N9EG37_9GLOM</name>
<dbReference type="Proteomes" id="UP000789831">
    <property type="component" value="Unassembled WGS sequence"/>
</dbReference>
<dbReference type="OrthoDB" id="2422411at2759"/>
<sequence>KVSIFALKKIHEQNQKAKRLTAQVPLPSCTRSFSKTMGLPCAHYIQHLEENQSLTLNDIHMHWWIQGHSSVSQAGENDFCREDTLQPLLQDL</sequence>
<comment type="caution">
    <text evidence="1">The sequence shown here is derived from an EMBL/GenBank/DDBJ whole genome shotgun (WGS) entry which is preliminary data.</text>
</comment>
<proteinExistence type="predicted"/>
<evidence type="ECO:0000313" key="2">
    <source>
        <dbReference type="Proteomes" id="UP000789831"/>
    </source>
</evidence>
<dbReference type="EMBL" id="CAJVPL010008251">
    <property type="protein sequence ID" value="CAG8673551.1"/>
    <property type="molecule type" value="Genomic_DNA"/>
</dbReference>
<accession>A0A9N9EG37</accession>
<keyword evidence="2" id="KW-1185">Reference proteome</keyword>
<reference evidence="1" key="1">
    <citation type="submission" date="2021-06" db="EMBL/GenBank/DDBJ databases">
        <authorList>
            <person name="Kallberg Y."/>
            <person name="Tangrot J."/>
            <person name="Rosling A."/>
        </authorList>
    </citation>
    <scope>NUCLEOTIDE SEQUENCE</scope>
    <source>
        <strain evidence="1">MT106</strain>
    </source>
</reference>
<protein>
    <submittedName>
        <fullName evidence="1">13644_t:CDS:1</fullName>
    </submittedName>
</protein>